<evidence type="ECO:0000313" key="2">
    <source>
        <dbReference type="EnsemblPlants" id="OBART04G07970.1"/>
    </source>
</evidence>
<dbReference type="EnsemblPlants" id="OBART04G07970.1">
    <property type="protein sequence ID" value="OBART04G07970.1"/>
    <property type="gene ID" value="OBART04G07970"/>
</dbReference>
<dbReference type="Gramene" id="OBART04G07970.1">
    <property type="protein sequence ID" value="OBART04G07970.1"/>
    <property type="gene ID" value="OBART04G07970"/>
</dbReference>
<evidence type="ECO:0000313" key="3">
    <source>
        <dbReference type="Proteomes" id="UP000026960"/>
    </source>
</evidence>
<dbReference type="PaxDb" id="65489-OBART04G07970.1"/>
<feature type="region of interest" description="Disordered" evidence="1">
    <location>
        <begin position="1"/>
        <end position="129"/>
    </location>
</feature>
<dbReference type="AlphaFoldDB" id="A0A0D3FUC1"/>
<feature type="compositionally biased region" description="Basic and acidic residues" evidence="1">
    <location>
        <begin position="118"/>
        <end position="129"/>
    </location>
</feature>
<organism evidence="2">
    <name type="scientific">Oryza barthii</name>
    <dbReference type="NCBI Taxonomy" id="65489"/>
    <lineage>
        <taxon>Eukaryota</taxon>
        <taxon>Viridiplantae</taxon>
        <taxon>Streptophyta</taxon>
        <taxon>Embryophyta</taxon>
        <taxon>Tracheophyta</taxon>
        <taxon>Spermatophyta</taxon>
        <taxon>Magnoliopsida</taxon>
        <taxon>Liliopsida</taxon>
        <taxon>Poales</taxon>
        <taxon>Poaceae</taxon>
        <taxon>BOP clade</taxon>
        <taxon>Oryzoideae</taxon>
        <taxon>Oryzeae</taxon>
        <taxon>Oryzinae</taxon>
        <taxon>Oryza</taxon>
    </lineage>
</organism>
<feature type="compositionally biased region" description="Gly residues" evidence="1">
    <location>
        <begin position="63"/>
        <end position="74"/>
    </location>
</feature>
<dbReference type="HOGENOM" id="CLU_1952091_0_0_1"/>
<dbReference type="Proteomes" id="UP000026960">
    <property type="component" value="Chromosome 4"/>
</dbReference>
<name>A0A0D3FUC1_9ORYZ</name>
<feature type="compositionally biased region" description="Basic and acidic residues" evidence="1">
    <location>
        <begin position="78"/>
        <end position="98"/>
    </location>
</feature>
<accession>A0A0D3FUC1</accession>
<protein>
    <submittedName>
        <fullName evidence="2">Uncharacterized protein</fullName>
    </submittedName>
</protein>
<proteinExistence type="predicted"/>
<keyword evidence="3" id="KW-1185">Reference proteome</keyword>
<sequence length="129" mass="13386">MQEGAGFVLRDPPPRRATRRIKKKAAETSSFDDDGQQHPRPQGEVGAADPGDSVKEESSERSGCGGATEGGGCSGVDRGVEEERAEGRCGGSDGERGETCALMRRHAEGATSGGDAMVPRRDIEAAAAE</sequence>
<reference evidence="2" key="2">
    <citation type="submission" date="2015-03" db="UniProtKB">
        <authorList>
            <consortium name="EnsemblPlants"/>
        </authorList>
    </citation>
    <scope>IDENTIFICATION</scope>
</reference>
<reference evidence="2" key="1">
    <citation type="journal article" date="2009" name="Rice">
        <title>De Novo Next Generation Sequencing of Plant Genomes.</title>
        <authorList>
            <person name="Rounsley S."/>
            <person name="Marri P.R."/>
            <person name="Yu Y."/>
            <person name="He R."/>
            <person name="Sisneros N."/>
            <person name="Goicoechea J.L."/>
            <person name="Lee S.J."/>
            <person name="Angelova A."/>
            <person name="Kudrna D."/>
            <person name="Luo M."/>
            <person name="Affourtit J."/>
            <person name="Desany B."/>
            <person name="Knight J."/>
            <person name="Niazi F."/>
            <person name="Egholm M."/>
            <person name="Wing R.A."/>
        </authorList>
    </citation>
    <scope>NUCLEOTIDE SEQUENCE [LARGE SCALE GENOMIC DNA]</scope>
    <source>
        <strain evidence="2">cv. IRGC 105608</strain>
    </source>
</reference>
<evidence type="ECO:0000256" key="1">
    <source>
        <dbReference type="SAM" id="MobiDB-lite"/>
    </source>
</evidence>